<gene>
    <name evidence="6" type="primary">fliS</name>
    <name evidence="6" type="ORF">FWJ32_08400</name>
</gene>
<dbReference type="InterPro" id="IPR036584">
    <property type="entry name" value="FliS_sf"/>
</dbReference>
<dbReference type="Proteomes" id="UP000322976">
    <property type="component" value="Unassembled WGS sequence"/>
</dbReference>
<keyword evidence="3" id="KW-0963">Cytoplasm</keyword>
<sequence>MINYYNEYMNNTVLTSKPEELILMLYDGCIKFINRAIMSIEKKDWVETNSNILRAEDIITELRLSLNMDYDISKNLDSLYEFFMDLLIQANMTKDKEKLMQLLPLIKDLRGTWAEALKRI</sequence>
<dbReference type="SUPFAM" id="SSF101116">
    <property type="entry name" value="Flagellar export chaperone FliS"/>
    <property type="match status" value="1"/>
</dbReference>
<evidence type="ECO:0000256" key="1">
    <source>
        <dbReference type="ARBA" id="ARBA00004514"/>
    </source>
</evidence>
<proteinExistence type="inferred from homology"/>
<dbReference type="Pfam" id="PF02561">
    <property type="entry name" value="FliS"/>
    <property type="match status" value="1"/>
</dbReference>
<organism evidence="6 7">
    <name type="scientific">Calorimonas adulescens</name>
    <dbReference type="NCBI Taxonomy" id="2606906"/>
    <lineage>
        <taxon>Bacteria</taxon>
        <taxon>Bacillati</taxon>
        <taxon>Bacillota</taxon>
        <taxon>Clostridia</taxon>
        <taxon>Thermoanaerobacterales</taxon>
        <taxon>Thermoanaerobacteraceae</taxon>
        <taxon>Calorimonas</taxon>
    </lineage>
</organism>
<evidence type="ECO:0000256" key="5">
    <source>
        <dbReference type="ARBA" id="ARBA00023186"/>
    </source>
</evidence>
<keyword evidence="5" id="KW-0143">Chaperone</keyword>
<comment type="similarity">
    <text evidence="2">Belongs to the FliS family.</text>
</comment>
<evidence type="ECO:0000256" key="4">
    <source>
        <dbReference type="ARBA" id="ARBA00022795"/>
    </source>
</evidence>
<dbReference type="PANTHER" id="PTHR34773">
    <property type="entry name" value="FLAGELLAR SECRETION CHAPERONE FLIS"/>
    <property type="match status" value="1"/>
</dbReference>
<name>A0A5D8QCA7_9THEO</name>
<dbReference type="AlphaFoldDB" id="A0A5D8QCA7"/>
<dbReference type="NCBIfam" id="TIGR00208">
    <property type="entry name" value="fliS"/>
    <property type="match status" value="1"/>
</dbReference>
<comment type="subcellular location">
    <subcellularLocation>
        <location evidence="1">Cytoplasm</location>
        <location evidence="1">Cytosol</location>
    </subcellularLocation>
</comment>
<dbReference type="GO" id="GO:0071973">
    <property type="term" value="P:bacterial-type flagellum-dependent cell motility"/>
    <property type="evidence" value="ECO:0007669"/>
    <property type="project" value="TreeGrafter"/>
</dbReference>
<accession>A0A5D8QCA7</accession>
<comment type="caution">
    <text evidence="6">The sequence shown here is derived from an EMBL/GenBank/DDBJ whole genome shotgun (WGS) entry which is preliminary data.</text>
</comment>
<dbReference type="RefSeq" id="WP_149545503.1">
    <property type="nucleotide sequence ID" value="NZ_VTPS01000011.1"/>
</dbReference>
<evidence type="ECO:0000313" key="7">
    <source>
        <dbReference type="Proteomes" id="UP000322976"/>
    </source>
</evidence>
<dbReference type="CDD" id="cd16098">
    <property type="entry name" value="FliS"/>
    <property type="match status" value="1"/>
</dbReference>
<dbReference type="EMBL" id="VTPS01000011">
    <property type="protein sequence ID" value="TZE81739.1"/>
    <property type="molecule type" value="Genomic_DNA"/>
</dbReference>
<dbReference type="GO" id="GO:0005829">
    <property type="term" value="C:cytosol"/>
    <property type="evidence" value="ECO:0007669"/>
    <property type="project" value="UniProtKB-SubCell"/>
</dbReference>
<evidence type="ECO:0000256" key="3">
    <source>
        <dbReference type="ARBA" id="ARBA00022490"/>
    </source>
</evidence>
<reference evidence="6 7" key="1">
    <citation type="submission" date="2019-08" db="EMBL/GenBank/DDBJ databases">
        <title>Calorimonas adulescens gen. nov., sp. nov., an anaerobic thermophilic bacterium from Sakhalin hot spring.</title>
        <authorList>
            <person name="Khomyakova M.A."/>
            <person name="Merkel A.Y."/>
            <person name="Novikov A."/>
            <person name="Bonch-Osmolovskaya E.A."/>
            <person name="Slobodkin A.I."/>
        </authorList>
    </citation>
    <scope>NUCLEOTIDE SEQUENCE [LARGE SCALE GENOMIC DNA]</scope>
    <source>
        <strain evidence="6 7">A05MB</strain>
    </source>
</reference>
<dbReference type="PIRSF" id="PIRSF039090">
    <property type="entry name" value="Flis"/>
    <property type="match status" value="1"/>
</dbReference>
<protein>
    <submittedName>
        <fullName evidence="6">Flagellar export chaperone FliS</fullName>
    </submittedName>
</protein>
<dbReference type="Gene3D" id="1.20.120.340">
    <property type="entry name" value="Flagellar protein FliS"/>
    <property type="match status" value="1"/>
</dbReference>
<dbReference type="InterPro" id="IPR003713">
    <property type="entry name" value="FliS"/>
</dbReference>
<dbReference type="GO" id="GO:0044780">
    <property type="term" value="P:bacterial-type flagellum assembly"/>
    <property type="evidence" value="ECO:0007669"/>
    <property type="project" value="InterPro"/>
</dbReference>
<keyword evidence="4" id="KW-1005">Bacterial flagellum biogenesis</keyword>
<dbReference type="PANTHER" id="PTHR34773:SF1">
    <property type="entry name" value="FLAGELLAR SECRETION CHAPERONE FLIS"/>
    <property type="match status" value="1"/>
</dbReference>
<keyword evidence="6" id="KW-0966">Cell projection</keyword>
<keyword evidence="6" id="KW-0969">Cilium</keyword>
<keyword evidence="7" id="KW-1185">Reference proteome</keyword>
<evidence type="ECO:0000256" key="2">
    <source>
        <dbReference type="ARBA" id="ARBA00008787"/>
    </source>
</evidence>
<evidence type="ECO:0000313" key="6">
    <source>
        <dbReference type="EMBL" id="TZE81739.1"/>
    </source>
</evidence>
<keyword evidence="6" id="KW-0282">Flagellum</keyword>